<dbReference type="RefSeq" id="WP_405311910.1">
    <property type="nucleotide sequence ID" value="NZ_CP088155.1"/>
</dbReference>
<dbReference type="SUPFAM" id="SSF52540">
    <property type="entry name" value="P-loop containing nucleoside triphosphate hydrolases"/>
    <property type="match status" value="1"/>
</dbReference>
<evidence type="ECO:0000256" key="4">
    <source>
        <dbReference type="ARBA" id="ARBA00022840"/>
    </source>
</evidence>
<dbReference type="Gene3D" id="3.40.50.300">
    <property type="entry name" value="P-loop containing nucleotide triphosphate hydrolases"/>
    <property type="match status" value="1"/>
</dbReference>
<dbReference type="PROSITE" id="PS50893">
    <property type="entry name" value="ABC_TRANSPORTER_2"/>
    <property type="match status" value="1"/>
</dbReference>
<evidence type="ECO:0000256" key="3">
    <source>
        <dbReference type="ARBA" id="ARBA00022741"/>
    </source>
</evidence>
<keyword evidence="2" id="KW-0813">Transport</keyword>
<keyword evidence="7" id="KW-1185">Reference proteome</keyword>
<dbReference type="PANTHER" id="PTHR42734:SF6">
    <property type="entry name" value="MOLYBDATE IMPORT ATP-BINDING PROTEIN MOLC"/>
    <property type="match status" value="1"/>
</dbReference>
<comment type="similarity">
    <text evidence="1">Belongs to the ABC transporter superfamily.</text>
</comment>
<evidence type="ECO:0000313" key="7">
    <source>
        <dbReference type="Proteomes" id="UP001622612"/>
    </source>
</evidence>
<evidence type="ECO:0000256" key="2">
    <source>
        <dbReference type="ARBA" id="ARBA00022448"/>
    </source>
</evidence>
<protein>
    <submittedName>
        <fullName evidence="6">ATP-binding cassette domain-containing protein</fullName>
    </submittedName>
</protein>
<dbReference type="GO" id="GO:0005524">
    <property type="term" value="F:ATP binding"/>
    <property type="evidence" value="ECO:0007669"/>
    <property type="project" value="UniProtKB-KW"/>
</dbReference>
<dbReference type="InterPro" id="IPR027417">
    <property type="entry name" value="P-loop_NTPase"/>
</dbReference>
<evidence type="ECO:0000313" key="6">
    <source>
        <dbReference type="EMBL" id="WYM97456.1"/>
    </source>
</evidence>
<sequence length="248" mass="28587">MEIKFNNFSGKYKKSSVTVLKDISFTINSGDMIAIIGKSGSGKTSLFNAILKQLYITQGEIIINNYSLDNIKKREWKKIIKKVGFLSQDTFLLEDENVFQSILRTYTKYKNFFFELFKIMTKEQKIEIFEILDKLGIFDKSFSVISSLSGGQKQRVEIAKILLKDVDLILADEPTSNLDVKTSNDVIQLLKNINEEKKITILVNVHNIELAKKYFNKYVAIKDGQIIKYGKFDALTEKDINFIYDIDK</sequence>
<name>A0ABZ2TSC7_9BACT</name>
<dbReference type="InterPro" id="IPR017871">
    <property type="entry name" value="ABC_transporter-like_CS"/>
</dbReference>
<dbReference type="InterPro" id="IPR050153">
    <property type="entry name" value="Metal_Ion_Import_ABC"/>
</dbReference>
<keyword evidence="3" id="KW-0547">Nucleotide-binding</keyword>
<gene>
    <name evidence="6" type="ORF">LQ356_00965</name>
</gene>
<dbReference type="SMART" id="SM00382">
    <property type="entry name" value="AAA"/>
    <property type="match status" value="1"/>
</dbReference>
<dbReference type="InterPro" id="IPR003593">
    <property type="entry name" value="AAA+_ATPase"/>
</dbReference>
<feature type="domain" description="ABC transporter" evidence="5">
    <location>
        <begin position="3"/>
        <end position="248"/>
    </location>
</feature>
<evidence type="ECO:0000259" key="5">
    <source>
        <dbReference type="PROSITE" id="PS50893"/>
    </source>
</evidence>
<dbReference type="Pfam" id="PF00005">
    <property type="entry name" value="ABC_tran"/>
    <property type="match status" value="1"/>
</dbReference>
<dbReference type="PROSITE" id="PS00211">
    <property type="entry name" value="ABC_TRANSPORTER_1"/>
    <property type="match status" value="1"/>
</dbReference>
<proteinExistence type="inferred from homology"/>
<dbReference type="InterPro" id="IPR003439">
    <property type="entry name" value="ABC_transporter-like_ATP-bd"/>
</dbReference>
<keyword evidence="4 6" id="KW-0067">ATP-binding</keyword>
<organism evidence="6 7">
    <name type="scientific">Metamycoplasma faucium</name>
    <dbReference type="NCBI Taxonomy" id="56142"/>
    <lineage>
        <taxon>Bacteria</taxon>
        <taxon>Bacillati</taxon>
        <taxon>Mycoplasmatota</taxon>
        <taxon>Mycoplasmoidales</taxon>
        <taxon>Metamycoplasmataceae</taxon>
        <taxon>Metamycoplasma</taxon>
    </lineage>
</organism>
<evidence type="ECO:0000256" key="1">
    <source>
        <dbReference type="ARBA" id="ARBA00005417"/>
    </source>
</evidence>
<reference evidence="6" key="1">
    <citation type="submission" date="2021-11" db="EMBL/GenBank/DDBJ databases">
        <title>The first genome sequence of unculturable Mycoplasma faucium obtained by de novo assembly of metagenomic reads.</title>
        <authorList>
            <person name="Sabat A.J."/>
            <person name="Bathoorn E."/>
            <person name="Akkerboom V."/>
            <person name="Friedrich A.W."/>
        </authorList>
    </citation>
    <scope>NUCLEOTIDE SEQUENCE [LARGE SCALE GENOMIC DNA]</scope>
    <source>
        <strain evidence="6">UMCG-MFM1</strain>
    </source>
</reference>
<dbReference type="Proteomes" id="UP001622612">
    <property type="component" value="Chromosome"/>
</dbReference>
<accession>A0ABZ2TSC7</accession>
<dbReference type="PANTHER" id="PTHR42734">
    <property type="entry name" value="METAL TRANSPORT SYSTEM ATP-BINDING PROTEIN TM_0124-RELATED"/>
    <property type="match status" value="1"/>
</dbReference>
<dbReference type="EMBL" id="CP088155">
    <property type="protein sequence ID" value="WYM97456.1"/>
    <property type="molecule type" value="Genomic_DNA"/>
</dbReference>